<dbReference type="InterPro" id="IPR051796">
    <property type="entry name" value="ISF_SsuE-like"/>
</dbReference>
<evidence type="ECO:0000313" key="5">
    <source>
        <dbReference type="Proteomes" id="UP001225644"/>
    </source>
</evidence>
<keyword evidence="1" id="KW-0285">Flavoprotein</keyword>
<comment type="caution">
    <text evidence="4">The sequence shown here is derived from an EMBL/GenBank/DDBJ whole genome shotgun (WGS) entry which is preliminary data.</text>
</comment>
<keyword evidence="5" id="KW-1185">Reference proteome</keyword>
<dbReference type="RefSeq" id="WP_307403056.1">
    <property type="nucleotide sequence ID" value="NZ_JAUSUX010000020.1"/>
</dbReference>
<feature type="domain" description="NADPH-dependent FMN reductase-like" evidence="3">
    <location>
        <begin position="1"/>
        <end position="149"/>
    </location>
</feature>
<dbReference type="EMBL" id="JAUSUX010000020">
    <property type="protein sequence ID" value="MDQ0287187.1"/>
    <property type="molecule type" value="Genomic_DNA"/>
</dbReference>
<organism evidence="4 5">
    <name type="scientific">Desulfofundulus luciae</name>
    <dbReference type="NCBI Taxonomy" id="74702"/>
    <lineage>
        <taxon>Bacteria</taxon>
        <taxon>Bacillati</taxon>
        <taxon>Bacillota</taxon>
        <taxon>Clostridia</taxon>
        <taxon>Eubacteriales</taxon>
        <taxon>Peptococcaceae</taxon>
        <taxon>Desulfofundulus</taxon>
    </lineage>
</organism>
<name>A0ABU0B396_9FIRM</name>
<dbReference type="Gene3D" id="3.40.50.360">
    <property type="match status" value="1"/>
</dbReference>
<dbReference type="InterPro" id="IPR005025">
    <property type="entry name" value="FMN_Rdtase-like_dom"/>
</dbReference>
<dbReference type="SUPFAM" id="SSF52218">
    <property type="entry name" value="Flavoproteins"/>
    <property type="match status" value="1"/>
</dbReference>
<sequence length="222" mass="25174">MKIVALCGSPRKNHSRTGQLLKEVLAGAQSVGADTEYIDLTNLKLNYCLGCDRCHHLGQCIQKDDFNSLFDKILSVDGLVLGSPVYIYHVTAQFKTWADRLGNAIHCQRLMGKYGAVVSTAGGSGQGETADYLEWLLKRLGAQSVGRVACVLDDGLIPADAEPLRQARALGVTLARAIEEKKEFPEQLQEQERLRKYFRDVIIKRRDRWDWEYRYWQEKGWL</sequence>
<evidence type="ECO:0000259" key="3">
    <source>
        <dbReference type="Pfam" id="PF03358"/>
    </source>
</evidence>
<dbReference type="InterPro" id="IPR029039">
    <property type="entry name" value="Flavoprotein-like_sf"/>
</dbReference>
<dbReference type="Proteomes" id="UP001225644">
    <property type="component" value="Unassembled WGS sequence"/>
</dbReference>
<protein>
    <submittedName>
        <fullName evidence="4">Multimeric flavodoxin WrbA</fullName>
    </submittedName>
</protein>
<dbReference type="PANTHER" id="PTHR43278:SF1">
    <property type="entry name" value="IRON-SULFUR FLAVOPROTEIN MJ1083"/>
    <property type="match status" value="1"/>
</dbReference>
<evidence type="ECO:0000256" key="1">
    <source>
        <dbReference type="ARBA" id="ARBA00022630"/>
    </source>
</evidence>
<accession>A0ABU0B396</accession>
<reference evidence="4 5" key="1">
    <citation type="submission" date="2023-07" db="EMBL/GenBank/DDBJ databases">
        <title>Genomic Encyclopedia of Type Strains, Phase IV (KMG-IV): sequencing the most valuable type-strain genomes for metagenomic binning, comparative biology and taxonomic classification.</title>
        <authorList>
            <person name="Goeker M."/>
        </authorList>
    </citation>
    <scope>NUCLEOTIDE SEQUENCE [LARGE SCALE GENOMIC DNA]</scope>
    <source>
        <strain evidence="4 5">DSM 12396</strain>
    </source>
</reference>
<evidence type="ECO:0000313" key="4">
    <source>
        <dbReference type="EMBL" id="MDQ0287187.1"/>
    </source>
</evidence>
<evidence type="ECO:0000256" key="2">
    <source>
        <dbReference type="ARBA" id="ARBA00022643"/>
    </source>
</evidence>
<dbReference type="PANTHER" id="PTHR43278">
    <property type="entry name" value="NAD(P)H-DEPENDENT FMN-CONTAINING OXIDOREDUCTASE YWQN-RELATED"/>
    <property type="match status" value="1"/>
</dbReference>
<dbReference type="Pfam" id="PF03358">
    <property type="entry name" value="FMN_red"/>
    <property type="match status" value="1"/>
</dbReference>
<gene>
    <name evidence="4" type="ORF">J2Z49_002306</name>
</gene>
<keyword evidence="2" id="KW-0288">FMN</keyword>
<proteinExistence type="predicted"/>